<accession>A0AAD9B3Q3</accession>
<proteinExistence type="predicted"/>
<gene>
    <name evidence="2" type="ORF">KUDE01_015563</name>
</gene>
<dbReference type="AlphaFoldDB" id="A0AAD9B3Q3"/>
<reference evidence="2" key="1">
    <citation type="submission" date="2023-04" db="EMBL/GenBank/DDBJ databases">
        <title>Chromosome-level genome of Chaenocephalus aceratus.</title>
        <authorList>
            <person name="Park H."/>
        </authorList>
    </citation>
    <scope>NUCLEOTIDE SEQUENCE</scope>
    <source>
        <strain evidence="2">DE</strain>
        <tissue evidence="2">Muscle</tissue>
    </source>
</reference>
<dbReference type="InterPro" id="IPR043549">
    <property type="entry name" value="C2C4C/C2C4D"/>
</dbReference>
<feature type="region of interest" description="Disordered" evidence="1">
    <location>
        <begin position="25"/>
        <end position="101"/>
    </location>
</feature>
<sequence length="201" mass="22666">MSSVGSSLRVLVLTPQRTTGFIIPSRSPLHFLSPSRSPDHRRLLSDPDEEDDDEERHHILPHVEKDLPRPSPRFLLPRPLTPRPHFLRPRPPTEASDTDLSTRAAMSLPHLEKVTTPYGFRAVLRSSPCTRRRESLFHRRHPEAPPQMVLPPQVEAPPPHIEAPPPRPGPGPMVRSLGLSLLNELRKPAAALRALSPRRRT</sequence>
<protein>
    <submittedName>
        <fullName evidence="2">C2 calcium-dependent domain containing protein 4C</fullName>
    </submittedName>
</protein>
<comment type="caution">
    <text evidence="2">The sequence shown here is derived from an EMBL/GenBank/DDBJ whole genome shotgun (WGS) entry which is preliminary data.</text>
</comment>
<organism evidence="2 3">
    <name type="scientific">Dissostichus eleginoides</name>
    <name type="common">Patagonian toothfish</name>
    <name type="synonym">Dissostichus amissus</name>
    <dbReference type="NCBI Taxonomy" id="100907"/>
    <lineage>
        <taxon>Eukaryota</taxon>
        <taxon>Metazoa</taxon>
        <taxon>Chordata</taxon>
        <taxon>Craniata</taxon>
        <taxon>Vertebrata</taxon>
        <taxon>Euteleostomi</taxon>
        <taxon>Actinopterygii</taxon>
        <taxon>Neopterygii</taxon>
        <taxon>Teleostei</taxon>
        <taxon>Neoteleostei</taxon>
        <taxon>Acanthomorphata</taxon>
        <taxon>Eupercaria</taxon>
        <taxon>Perciformes</taxon>
        <taxon>Notothenioidei</taxon>
        <taxon>Nototheniidae</taxon>
        <taxon>Dissostichus</taxon>
    </lineage>
</organism>
<dbReference type="EMBL" id="JASDAP010000034">
    <property type="protein sequence ID" value="KAK1876116.1"/>
    <property type="molecule type" value="Genomic_DNA"/>
</dbReference>
<keyword evidence="3" id="KW-1185">Reference proteome</keyword>
<feature type="region of interest" description="Disordered" evidence="1">
    <location>
        <begin position="143"/>
        <end position="175"/>
    </location>
</feature>
<dbReference type="PANTHER" id="PTHR46291">
    <property type="entry name" value="C2 DOMAIN-CONTAINING PROTEIN"/>
    <property type="match status" value="1"/>
</dbReference>
<dbReference type="PANTHER" id="PTHR46291:SF4">
    <property type="entry name" value="C2 CALCIUM-DEPENDENT DOMAIN-CONTAINING PROTEIN 4C-LIKE"/>
    <property type="match status" value="1"/>
</dbReference>
<name>A0AAD9B3Q3_DISEL</name>
<evidence type="ECO:0000313" key="3">
    <source>
        <dbReference type="Proteomes" id="UP001228049"/>
    </source>
</evidence>
<dbReference type="Proteomes" id="UP001228049">
    <property type="component" value="Unassembled WGS sequence"/>
</dbReference>
<evidence type="ECO:0000313" key="2">
    <source>
        <dbReference type="EMBL" id="KAK1876116.1"/>
    </source>
</evidence>
<feature type="compositionally biased region" description="Basic and acidic residues" evidence="1">
    <location>
        <begin position="55"/>
        <end position="68"/>
    </location>
</feature>
<feature type="compositionally biased region" description="Pro residues" evidence="1">
    <location>
        <begin position="144"/>
        <end position="171"/>
    </location>
</feature>
<evidence type="ECO:0000256" key="1">
    <source>
        <dbReference type="SAM" id="MobiDB-lite"/>
    </source>
</evidence>